<accession>A0A917TZC2</accession>
<gene>
    <name evidence="1" type="ORF">GCM10007977_052020</name>
</gene>
<keyword evidence="2" id="KW-1185">Reference proteome</keyword>
<reference evidence="1" key="2">
    <citation type="submission" date="2020-09" db="EMBL/GenBank/DDBJ databases">
        <authorList>
            <person name="Sun Q."/>
            <person name="Ohkuma M."/>
        </authorList>
    </citation>
    <scope>NUCLEOTIDE SEQUENCE</scope>
    <source>
        <strain evidence="1">JCM 19831</strain>
    </source>
</reference>
<organism evidence="1 2">
    <name type="scientific">Dactylosporangium sucinum</name>
    <dbReference type="NCBI Taxonomy" id="1424081"/>
    <lineage>
        <taxon>Bacteria</taxon>
        <taxon>Bacillati</taxon>
        <taxon>Actinomycetota</taxon>
        <taxon>Actinomycetes</taxon>
        <taxon>Micromonosporales</taxon>
        <taxon>Micromonosporaceae</taxon>
        <taxon>Dactylosporangium</taxon>
    </lineage>
</organism>
<sequence>MTVTILVVSSDFAFWKVGDGDPGEIFDGLADGATDTLEPHPDVAGFRSELLWRWPDLVDVLEPSEHDLVDSPEDAAKYVLLTLPVRMLGHLDGIYELARQYKLRGYSGVADEAF</sequence>
<name>A0A917TZC2_9ACTN</name>
<evidence type="ECO:0000313" key="2">
    <source>
        <dbReference type="Proteomes" id="UP000642070"/>
    </source>
</evidence>
<reference evidence="1" key="1">
    <citation type="journal article" date="2014" name="Int. J. Syst. Evol. Microbiol.">
        <title>Complete genome sequence of Corynebacterium casei LMG S-19264T (=DSM 44701T), isolated from a smear-ripened cheese.</title>
        <authorList>
            <consortium name="US DOE Joint Genome Institute (JGI-PGF)"/>
            <person name="Walter F."/>
            <person name="Albersmeier A."/>
            <person name="Kalinowski J."/>
            <person name="Ruckert C."/>
        </authorList>
    </citation>
    <scope>NUCLEOTIDE SEQUENCE</scope>
    <source>
        <strain evidence="1">JCM 19831</strain>
    </source>
</reference>
<dbReference type="Proteomes" id="UP000642070">
    <property type="component" value="Unassembled WGS sequence"/>
</dbReference>
<proteinExistence type="predicted"/>
<dbReference type="EMBL" id="BMPI01000026">
    <property type="protein sequence ID" value="GGM44020.1"/>
    <property type="molecule type" value="Genomic_DNA"/>
</dbReference>
<comment type="caution">
    <text evidence="1">The sequence shown here is derived from an EMBL/GenBank/DDBJ whole genome shotgun (WGS) entry which is preliminary data.</text>
</comment>
<protein>
    <submittedName>
        <fullName evidence="1">Uncharacterized protein</fullName>
    </submittedName>
</protein>
<dbReference type="AlphaFoldDB" id="A0A917TZC2"/>
<evidence type="ECO:0000313" key="1">
    <source>
        <dbReference type="EMBL" id="GGM44020.1"/>
    </source>
</evidence>